<gene>
    <name evidence="1" type="ORF">FHS29_003385</name>
</gene>
<accession>A0A841CE27</accession>
<dbReference type="AlphaFoldDB" id="A0A841CE27"/>
<keyword evidence="2" id="KW-1185">Reference proteome</keyword>
<dbReference type="EMBL" id="JACHJN010000005">
    <property type="protein sequence ID" value="MBB5956792.1"/>
    <property type="molecule type" value="Genomic_DNA"/>
</dbReference>
<evidence type="ECO:0000313" key="1">
    <source>
        <dbReference type="EMBL" id="MBB5956792.1"/>
    </source>
</evidence>
<sequence length="70" mass="7623">MMKAPGGRGEAVDVTAESPAELSCKVPDLVSVPLSDIRPPRTPVLAEAVHRLITELRRGRFGDSVQEQRE</sequence>
<reference evidence="1 2" key="1">
    <citation type="submission" date="2020-08" db="EMBL/GenBank/DDBJ databases">
        <title>Genomic Encyclopedia of Type Strains, Phase III (KMG-III): the genomes of soil and plant-associated and newly described type strains.</title>
        <authorList>
            <person name="Whitman W."/>
        </authorList>
    </citation>
    <scope>NUCLEOTIDE SEQUENCE [LARGE SCALE GENOMIC DNA]</scope>
    <source>
        <strain evidence="1 2">CECT 8640</strain>
    </source>
</reference>
<organism evidence="1 2">
    <name type="scientific">Saccharothrix tamanrassetensis</name>
    <dbReference type="NCBI Taxonomy" id="1051531"/>
    <lineage>
        <taxon>Bacteria</taxon>
        <taxon>Bacillati</taxon>
        <taxon>Actinomycetota</taxon>
        <taxon>Actinomycetes</taxon>
        <taxon>Pseudonocardiales</taxon>
        <taxon>Pseudonocardiaceae</taxon>
        <taxon>Saccharothrix</taxon>
    </lineage>
</organism>
<evidence type="ECO:0000313" key="2">
    <source>
        <dbReference type="Proteomes" id="UP000547510"/>
    </source>
</evidence>
<dbReference type="RefSeq" id="WP_184691593.1">
    <property type="nucleotide sequence ID" value="NZ_JACHJN010000005.1"/>
</dbReference>
<name>A0A841CE27_9PSEU</name>
<comment type="caution">
    <text evidence="1">The sequence shown here is derived from an EMBL/GenBank/DDBJ whole genome shotgun (WGS) entry which is preliminary data.</text>
</comment>
<dbReference type="Proteomes" id="UP000547510">
    <property type="component" value="Unassembled WGS sequence"/>
</dbReference>
<proteinExistence type="predicted"/>
<protein>
    <submittedName>
        <fullName evidence="1">Uncharacterized protein</fullName>
    </submittedName>
</protein>